<dbReference type="InterPro" id="IPR011033">
    <property type="entry name" value="PRC_barrel-like_sf"/>
</dbReference>
<dbReference type="Gene3D" id="3.90.50.10">
    <property type="entry name" value="Photosynthetic Reaction Center, subunit H, domain 2"/>
    <property type="match status" value="1"/>
</dbReference>
<protein>
    <submittedName>
        <fullName evidence="3">PRC-barrel domain-containing protein</fullName>
    </submittedName>
</protein>
<feature type="domain" description="PRC-barrel" evidence="2">
    <location>
        <begin position="21"/>
        <end position="93"/>
    </location>
</feature>
<dbReference type="GO" id="GO:0030077">
    <property type="term" value="C:plasma membrane light-harvesting complex"/>
    <property type="evidence" value="ECO:0007669"/>
    <property type="project" value="InterPro"/>
</dbReference>
<reference evidence="3" key="1">
    <citation type="submission" date="2020-07" db="EMBL/GenBank/DDBJ databases">
        <title>Huge and variable diversity of episymbiotic CPR bacteria and DPANN archaea in groundwater ecosystems.</title>
        <authorList>
            <person name="He C.Y."/>
            <person name="Keren R."/>
            <person name="Whittaker M."/>
            <person name="Farag I.F."/>
            <person name="Doudna J."/>
            <person name="Cate J.H.D."/>
            <person name="Banfield J.F."/>
        </authorList>
    </citation>
    <scope>NUCLEOTIDE SEQUENCE</scope>
    <source>
        <strain evidence="3">NC_groundwater_580_Pr5_B-0.1um_64_19</strain>
    </source>
</reference>
<dbReference type="AlphaFoldDB" id="A0A932EQX9"/>
<feature type="region of interest" description="Disordered" evidence="1">
    <location>
        <begin position="175"/>
        <end position="201"/>
    </location>
</feature>
<dbReference type="Proteomes" id="UP000779809">
    <property type="component" value="Unassembled WGS sequence"/>
</dbReference>
<evidence type="ECO:0000256" key="1">
    <source>
        <dbReference type="SAM" id="MobiDB-lite"/>
    </source>
</evidence>
<gene>
    <name evidence="3" type="ORF">HYX28_05900</name>
</gene>
<proteinExistence type="predicted"/>
<dbReference type="EMBL" id="JACPNR010000006">
    <property type="protein sequence ID" value="MBI2678295.1"/>
    <property type="molecule type" value="Genomic_DNA"/>
</dbReference>
<dbReference type="PANTHER" id="PTHR36505">
    <property type="entry name" value="BLR1072 PROTEIN"/>
    <property type="match status" value="1"/>
</dbReference>
<evidence type="ECO:0000259" key="2">
    <source>
        <dbReference type="Pfam" id="PF05239"/>
    </source>
</evidence>
<comment type="caution">
    <text evidence="3">The sequence shown here is derived from an EMBL/GenBank/DDBJ whole genome shotgun (WGS) entry which is preliminary data.</text>
</comment>
<evidence type="ECO:0000313" key="3">
    <source>
        <dbReference type="EMBL" id="MBI2678295.1"/>
    </source>
</evidence>
<accession>A0A932EQX9</accession>
<dbReference type="PANTHER" id="PTHR36505:SF1">
    <property type="entry name" value="BLR1072 PROTEIN"/>
    <property type="match status" value="1"/>
</dbReference>
<dbReference type="SUPFAM" id="SSF50346">
    <property type="entry name" value="PRC-barrel domain"/>
    <property type="match status" value="1"/>
</dbReference>
<name>A0A932EQX9_9BACT</name>
<dbReference type="InterPro" id="IPR014747">
    <property type="entry name" value="Bac_photo_RC_H_C"/>
</dbReference>
<organism evidence="3 4">
    <name type="scientific">Candidatus Korobacter versatilis</name>
    <dbReference type="NCBI Taxonomy" id="658062"/>
    <lineage>
        <taxon>Bacteria</taxon>
        <taxon>Pseudomonadati</taxon>
        <taxon>Acidobacteriota</taxon>
        <taxon>Terriglobia</taxon>
        <taxon>Terriglobales</taxon>
        <taxon>Candidatus Korobacteraceae</taxon>
        <taxon>Candidatus Korobacter</taxon>
    </lineage>
</organism>
<sequence>MAHRSDAHLGMLRDYEFEGNVDDIRGANVYGPSDEKLGEIDDVIFDHASGAIRYLVIDTGGWLSSRKFVVPAHRITAYHKNQDDFYADLTKERIEMFPAYDEKALAKRDTWEEYERNYEKSWSESPILHQEGTGNIITPPANEIPAGGGSGKPITSSANLTPERIRDRFEPAKAPFTMNRPMDSPRTSEPAPQANPVTGRLNTFEEHIRNTQGGWRDECEECKRAA</sequence>
<dbReference type="GO" id="GO:0019684">
    <property type="term" value="P:photosynthesis, light reaction"/>
    <property type="evidence" value="ECO:0007669"/>
    <property type="project" value="InterPro"/>
</dbReference>
<evidence type="ECO:0000313" key="4">
    <source>
        <dbReference type="Proteomes" id="UP000779809"/>
    </source>
</evidence>
<dbReference type="InterPro" id="IPR027275">
    <property type="entry name" value="PRC-brl_dom"/>
</dbReference>
<dbReference type="Pfam" id="PF05239">
    <property type="entry name" value="PRC"/>
    <property type="match status" value="1"/>
</dbReference>